<organism evidence="2 3">
    <name type="scientific">Vibrio nigripulchritudo SOn1</name>
    <dbReference type="NCBI Taxonomy" id="1238450"/>
    <lineage>
        <taxon>Bacteria</taxon>
        <taxon>Pseudomonadati</taxon>
        <taxon>Pseudomonadota</taxon>
        <taxon>Gammaproteobacteria</taxon>
        <taxon>Vibrionales</taxon>
        <taxon>Vibrionaceae</taxon>
        <taxon>Vibrio</taxon>
    </lineage>
</organism>
<feature type="transmembrane region" description="Helical" evidence="1">
    <location>
        <begin position="20"/>
        <end position="38"/>
    </location>
</feature>
<evidence type="ECO:0000313" key="2">
    <source>
        <dbReference type="EMBL" id="CCO47015.1"/>
    </source>
</evidence>
<keyword evidence="1" id="KW-0812">Transmembrane</keyword>
<accession>A0AAV2VRC7</accession>
<name>A0AAV2VRC7_9VIBR</name>
<dbReference type="AlphaFoldDB" id="A0AAV2VRC7"/>
<proteinExistence type="predicted"/>
<evidence type="ECO:0000313" key="3">
    <source>
        <dbReference type="Proteomes" id="UP000018211"/>
    </source>
</evidence>
<dbReference type="Proteomes" id="UP000018211">
    <property type="component" value="Unassembled WGS sequence"/>
</dbReference>
<evidence type="ECO:0000256" key="1">
    <source>
        <dbReference type="SAM" id="Phobius"/>
    </source>
</evidence>
<keyword evidence="1" id="KW-0472">Membrane</keyword>
<comment type="caution">
    <text evidence="2">The sequence shown here is derived from an EMBL/GenBank/DDBJ whole genome shotgun (WGS) entry which is preliminary data.</text>
</comment>
<sequence>MQVLVDNSVGKSYQQLTNRAKNRVFFLFIYLITISYHNKDPQIMDLMMIMPCGK</sequence>
<protein>
    <recommendedName>
        <fullName evidence="4">Transposase</fullName>
    </recommendedName>
</protein>
<gene>
    <name evidence="2" type="ORF">VIBNISOn1_200015</name>
</gene>
<dbReference type="EMBL" id="CAOF01000110">
    <property type="protein sequence ID" value="CCO47015.1"/>
    <property type="molecule type" value="Genomic_DNA"/>
</dbReference>
<evidence type="ECO:0008006" key="4">
    <source>
        <dbReference type="Google" id="ProtNLM"/>
    </source>
</evidence>
<keyword evidence="1" id="KW-1133">Transmembrane helix</keyword>
<reference evidence="2 3" key="1">
    <citation type="journal article" date="2013" name="ISME J.">
        <title>Comparative genomics of pathogenic lineages of Vibrio nigripulchritudo identifies virulence-associated traits.</title>
        <authorList>
            <person name="Goudenege D."/>
            <person name="Labreuche Y."/>
            <person name="Krin E."/>
            <person name="Ansquer D."/>
            <person name="Mangenot S."/>
            <person name="Calteau A."/>
            <person name="Medigue C."/>
            <person name="Mazel D."/>
            <person name="Polz M.F."/>
            <person name="Le Roux F."/>
        </authorList>
    </citation>
    <scope>NUCLEOTIDE SEQUENCE [LARGE SCALE GENOMIC DNA]</scope>
    <source>
        <strain evidence="2 3">SOn1</strain>
    </source>
</reference>